<protein>
    <submittedName>
        <fullName evidence="7">Dicarboxylate/amino acid:cation symporter</fullName>
    </submittedName>
</protein>
<keyword evidence="8" id="KW-1185">Reference proteome</keyword>
<evidence type="ECO:0000256" key="1">
    <source>
        <dbReference type="ARBA" id="ARBA00004141"/>
    </source>
</evidence>
<dbReference type="Gene3D" id="1.10.3860.10">
    <property type="entry name" value="Sodium:dicarboxylate symporter"/>
    <property type="match status" value="1"/>
</dbReference>
<evidence type="ECO:0000256" key="2">
    <source>
        <dbReference type="ARBA" id="ARBA00022448"/>
    </source>
</evidence>
<keyword evidence="5 6" id="KW-0472">Membrane</keyword>
<dbReference type="EMBL" id="BAAAZG010000020">
    <property type="protein sequence ID" value="GAA4075324.1"/>
    <property type="molecule type" value="Genomic_DNA"/>
</dbReference>
<accession>A0ABP7VW10</accession>
<dbReference type="InterPro" id="IPR001991">
    <property type="entry name" value="Na-dicarboxylate_symporter"/>
</dbReference>
<dbReference type="PRINTS" id="PR00173">
    <property type="entry name" value="EDTRNSPORT"/>
</dbReference>
<evidence type="ECO:0000313" key="8">
    <source>
        <dbReference type="Proteomes" id="UP001500683"/>
    </source>
</evidence>
<evidence type="ECO:0000256" key="5">
    <source>
        <dbReference type="ARBA" id="ARBA00023136"/>
    </source>
</evidence>
<feature type="transmembrane region" description="Helical" evidence="6">
    <location>
        <begin position="88"/>
        <end position="110"/>
    </location>
</feature>
<feature type="transmembrane region" description="Helical" evidence="6">
    <location>
        <begin position="20"/>
        <end position="41"/>
    </location>
</feature>
<keyword evidence="2" id="KW-0813">Transport</keyword>
<dbReference type="InterPro" id="IPR036458">
    <property type="entry name" value="Na:dicarbo_symporter_sf"/>
</dbReference>
<keyword evidence="4 6" id="KW-1133">Transmembrane helix</keyword>
<feature type="transmembrane region" description="Helical" evidence="6">
    <location>
        <begin position="362"/>
        <end position="385"/>
    </location>
</feature>
<gene>
    <name evidence="7" type="ORF">GCM10022214_35640</name>
</gene>
<dbReference type="SUPFAM" id="SSF118215">
    <property type="entry name" value="Proton glutamate symport protein"/>
    <property type="match status" value="1"/>
</dbReference>
<evidence type="ECO:0000313" key="7">
    <source>
        <dbReference type="EMBL" id="GAA4075324.1"/>
    </source>
</evidence>
<sequence>MAATSTTHPDDVRRPWHRQLYVWVLAGIAAGVIVGLCWPAFGASLEPVGNMFIAAIKMVVAPVVFVTVITGIAGVDSLRRVGRIGWKALLYFQCATLVAMLLGLISINVFRPGEGMHADPAKIKLTESAAGLVTRGEHQDWWHFVTDIVPSSMVAPFVEGNVLQVVFIAVLTGIALHAVGPVGAPLVDGLSRAGAVIFKMLGYVMYAAPVGAFGAMAYTVGKFGGSTLLGLGKLILVFYGTAAFFIIVVLGAVGLVIRVNIVKLLRYFREELLLVVGTSTTDTVLPRLMTKLENLGVPRDIVGLAVPTGYSFNMDGIAMYLSLAAVFIAQATDTPLSLGAQLALVAVMILTSKGSAGVTGAGFVVLAATLSTTGVVPVAGLMLIFGIDKFMSECRAVTNFCGNAIASLVIARWERALDPARVRRVLNGDPQTAPAALSAERSVSHA</sequence>
<feature type="transmembrane region" description="Helical" evidence="6">
    <location>
        <begin position="53"/>
        <end position="76"/>
    </location>
</feature>
<proteinExistence type="predicted"/>
<comment type="caution">
    <text evidence="7">The sequence shown here is derived from an EMBL/GenBank/DDBJ whole genome shotgun (WGS) entry which is preliminary data.</text>
</comment>
<evidence type="ECO:0000256" key="3">
    <source>
        <dbReference type="ARBA" id="ARBA00022692"/>
    </source>
</evidence>
<dbReference type="Proteomes" id="UP001500683">
    <property type="component" value="Unassembled WGS sequence"/>
</dbReference>
<dbReference type="RefSeq" id="WP_344948313.1">
    <property type="nucleotide sequence ID" value="NZ_BAAAZG010000020.1"/>
</dbReference>
<keyword evidence="3 6" id="KW-0812">Transmembrane</keyword>
<dbReference type="PANTHER" id="PTHR42865:SF1">
    <property type="entry name" value="AEROBIC C4-DICARBOXYLATE TRANSPORT PROTEIN"/>
    <property type="match status" value="1"/>
</dbReference>
<dbReference type="Pfam" id="PF00375">
    <property type="entry name" value="SDF"/>
    <property type="match status" value="1"/>
</dbReference>
<feature type="transmembrane region" description="Helical" evidence="6">
    <location>
        <begin position="162"/>
        <end position="184"/>
    </location>
</feature>
<dbReference type="NCBIfam" id="NF002461">
    <property type="entry name" value="PRK01663.1"/>
    <property type="match status" value="1"/>
</dbReference>
<feature type="transmembrane region" description="Helical" evidence="6">
    <location>
        <begin position="196"/>
        <end position="218"/>
    </location>
</feature>
<feature type="transmembrane region" description="Helical" evidence="6">
    <location>
        <begin position="310"/>
        <end position="329"/>
    </location>
</feature>
<evidence type="ECO:0000256" key="4">
    <source>
        <dbReference type="ARBA" id="ARBA00022989"/>
    </source>
</evidence>
<feature type="transmembrane region" description="Helical" evidence="6">
    <location>
        <begin position="238"/>
        <end position="260"/>
    </location>
</feature>
<evidence type="ECO:0000256" key="6">
    <source>
        <dbReference type="SAM" id="Phobius"/>
    </source>
</evidence>
<reference evidence="8" key="1">
    <citation type="journal article" date="2019" name="Int. J. Syst. Evol. Microbiol.">
        <title>The Global Catalogue of Microorganisms (GCM) 10K type strain sequencing project: providing services to taxonomists for standard genome sequencing and annotation.</title>
        <authorList>
            <consortium name="The Broad Institute Genomics Platform"/>
            <consortium name="The Broad Institute Genome Sequencing Center for Infectious Disease"/>
            <person name="Wu L."/>
            <person name="Ma J."/>
        </authorList>
    </citation>
    <scope>NUCLEOTIDE SEQUENCE [LARGE SCALE GENOMIC DNA]</scope>
    <source>
        <strain evidence="8">JCM 16702</strain>
    </source>
</reference>
<name>A0ABP7VW10_9ACTN</name>
<comment type="subcellular location">
    <subcellularLocation>
        <location evidence="1">Membrane</location>
        <topology evidence="1">Multi-pass membrane protein</topology>
    </subcellularLocation>
</comment>
<dbReference type="PANTHER" id="PTHR42865">
    <property type="entry name" value="PROTON/GLUTAMATE-ASPARTATE SYMPORTER"/>
    <property type="match status" value="1"/>
</dbReference>
<organism evidence="7 8">
    <name type="scientific">Actinomadura miaoliensis</name>
    <dbReference type="NCBI Taxonomy" id="430685"/>
    <lineage>
        <taxon>Bacteria</taxon>
        <taxon>Bacillati</taxon>
        <taxon>Actinomycetota</taxon>
        <taxon>Actinomycetes</taxon>
        <taxon>Streptosporangiales</taxon>
        <taxon>Thermomonosporaceae</taxon>
        <taxon>Actinomadura</taxon>
    </lineage>
</organism>